<dbReference type="GO" id="GO:0016887">
    <property type="term" value="F:ATP hydrolysis activity"/>
    <property type="evidence" value="ECO:0007669"/>
    <property type="project" value="InterPro"/>
</dbReference>
<dbReference type="SMART" id="SM00382">
    <property type="entry name" value="AAA"/>
    <property type="match status" value="1"/>
</dbReference>
<dbReference type="InterPro" id="IPR003593">
    <property type="entry name" value="AAA+_ATPase"/>
</dbReference>
<dbReference type="PANTHER" id="PTHR42794:SF2">
    <property type="entry name" value="ABC TRANSPORTER ATP-BINDING PROTEIN"/>
    <property type="match status" value="1"/>
</dbReference>
<dbReference type="CDD" id="cd03214">
    <property type="entry name" value="ABC_Iron-Siderophores_B12_Hemin"/>
    <property type="match status" value="1"/>
</dbReference>
<protein>
    <submittedName>
        <fullName evidence="3">Uncharacterized protein</fullName>
    </submittedName>
</protein>
<evidence type="ECO:0000313" key="3">
    <source>
        <dbReference type="EMBL" id="BCO37332.1"/>
    </source>
</evidence>
<accession>A0A2G8B899</accession>
<evidence type="ECO:0000313" key="4">
    <source>
        <dbReference type="Proteomes" id="UP000595446"/>
    </source>
</evidence>
<keyword evidence="4" id="KW-1185">Reference proteome</keyword>
<dbReference type="GO" id="GO:0051537">
    <property type="term" value="F:2 iron, 2 sulfur cluster binding"/>
    <property type="evidence" value="ECO:0007669"/>
    <property type="project" value="InterPro"/>
</dbReference>
<dbReference type="InterPro" id="IPR024726">
    <property type="entry name" value="FhuF_C"/>
</dbReference>
<dbReference type="OrthoDB" id="3579586at2"/>
<dbReference type="Proteomes" id="UP000595446">
    <property type="component" value="Chromosome"/>
</dbReference>
<proteinExistence type="predicted"/>
<reference evidence="3 4" key="1">
    <citation type="submission" date="2020-12" db="EMBL/GenBank/DDBJ databases">
        <title>Complete genome sequence of Mycobacterium heckeshornense JCM 15655T, closely related to a pathogenic non-tuberculous mycobacterial species Mycobacterium xenopi.</title>
        <authorList>
            <person name="Yoshida M."/>
            <person name="Fukano H."/>
            <person name="Asakura T."/>
            <person name="Suzuki M."/>
            <person name="Hoshino Y."/>
        </authorList>
    </citation>
    <scope>NUCLEOTIDE SEQUENCE [LARGE SCALE GENOMIC DNA]</scope>
    <source>
        <strain evidence="3 4">JCM 15655</strain>
    </source>
</reference>
<dbReference type="InterPro" id="IPR003439">
    <property type="entry name" value="ABC_transporter-like_ATP-bd"/>
</dbReference>
<dbReference type="Pfam" id="PF11575">
    <property type="entry name" value="FhuF_C"/>
    <property type="match status" value="1"/>
</dbReference>
<dbReference type="PROSITE" id="PS50893">
    <property type="entry name" value="ABC_TRANSPORTER_2"/>
    <property type="match status" value="1"/>
</dbReference>
<dbReference type="GO" id="GO:0005524">
    <property type="term" value="F:ATP binding"/>
    <property type="evidence" value="ECO:0007669"/>
    <property type="project" value="UniProtKB-KW"/>
</dbReference>
<dbReference type="Gene3D" id="3.40.50.300">
    <property type="entry name" value="P-loop containing nucleotide triphosphate hydrolases"/>
    <property type="match status" value="1"/>
</dbReference>
<organism evidence="3 4">
    <name type="scientific">Mycobacterium heckeshornense</name>
    <dbReference type="NCBI Taxonomy" id="110505"/>
    <lineage>
        <taxon>Bacteria</taxon>
        <taxon>Bacillati</taxon>
        <taxon>Actinomycetota</taxon>
        <taxon>Actinomycetes</taxon>
        <taxon>Mycobacteriales</taxon>
        <taxon>Mycobacteriaceae</taxon>
        <taxon>Mycobacterium</taxon>
    </lineage>
</organism>
<dbReference type="Pfam" id="PF00005">
    <property type="entry name" value="ABC_tran"/>
    <property type="match status" value="1"/>
</dbReference>
<evidence type="ECO:0000256" key="2">
    <source>
        <dbReference type="ARBA" id="ARBA00022840"/>
    </source>
</evidence>
<keyword evidence="2" id="KW-0067">ATP-binding</keyword>
<gene>
    <name evidence="3" type="ORF">MHEC_37650</name>
</gene>
<dbReference type="SUPFAM" id="SSF52540">
    <property type="entry name" value="P-loop containing nucleoside triphosphate hydrolases"/>
    <property type="match status" value="1"/>
</dbReference>
<evidence type="ECO:0000256" key="1">
    <source>
        <dbReference type="ARBA" id="ARBA00022741"/>
    </source>
</evidence>
<sequence length="561" mass="60311">MIELHDLAIGYRGRRRTSVVAAGLHGSAFRGELTVLLGPNGCGKSTLIRTLCRLQPALSGHVRLDGKDLAALAPGELCRRVAVVLTDRFDPGLLSARELVGLGRIPHLGPTARPTRGDHAVVGWALQAVGAAHLADRPAADLSDGERQRVLIARALAQQPSALLLDEPTAFLDVGSRAGLVAVLRSLARRRRLAIVMSTHDLELALRAADRVWLLGPDGTLADAIPEDLLLSGRVGSVFGSDTVHFDSANGTFMVRNSGGRCARVDAPERLHAAFERVLAREGWRIGEPAEIVVTAAEPDRITVRTAGCATPVPLDSLPAQLRALPSSAHRCAPQPLTLAVLAQLASVSTYFVIGTGPCDQRWRPVSQLYTDTEALGAVVGRVQARIDTSERRVAVSTFFFDFAARLWSVGLGALVRHRLLLDLATEQLLFRETDGRIELHIEHPIAWQGDDLAPMLADIVLETHLIPLTVALRRLGPISPRLLRGNAASALLGAARVLGGDATQLAQRLCADQRLSGTIRFGDTGYRRTSCCLYYRTPGGGLCGDCVFTTKPDERRKVTP</sequence>
<dbReference type="STRING" id="110505.ACT16_18530"/>
<keyword evidence="1" id="KW-0547">Nucleotide-binding</keyword>
<name>A0A2G8B899_9MYCO</name>
<dbReference type="InterPro" id="IPR027417">
    <property type="entry name" value="P-loop_NTPase"/>
</dbReference>
<dbReference type="PANTHER" id="PTHR42794">
    <property type="entry name" value="HEMIN IMPORT ATP-BINDING PROTEIN HMUV"/>
    <property type="match status" value="1"/>
</dbReference>
<dbReference type="AlphaFoldDB" id="A0A2G8B899"/>
<dbReference type="RefSeq" id="WP_048892928.1">
    <property type="nucleotide sequence ID" value="NZ_AP024237.1"/>
</dbReference>
<dbReference type="EMBL" id="AP024237">
    <property type="protein sequence ID" value="BCO37332.1"/>
    <property type="molecule type" value="Genomic_DNA"/>
</dbReference>